<dbReference type="PANTHER" id="PTHR43065:SF47">
    <property type="match status" value="1"/>
</dbReference>
<feature type="transmembrane region" description="Helical" evidence="10">
    <location>
        <begin position="26"/>
        <end position="47"/>
    </location>
</feature>
<feature type="transmembrane region" description="Helical" evidence="10">
    <location>
        <begin position="198"/>
        <end position="220"/>
    </location>
</feature>
<sequence>MVRIKNVYHSTSIADFISTRYNNSHALAALISILCLVGITPYISIQLKSIITTFTLLVDNNSAEAQVILPWLDMIIVLMMAAFTIAFGVKRLDPTEKHPGMMVALAAESLFKLLVFICSALLICFVIFGGFSDIIAQIDAENIAQGTLSSFSQPPPISAWFTSMILGVIGIIALPRQFHVTVVECSNEKFLDKAKWQFPLYLLLVNLMVLPLAMAGQLIGTQGGSTDLLLLNIPITEGHSVIATLVFLGGFAASTAMIMVSTMTLSTMGTNHLVLPLIERFSVLHFLRRHLLYVKWAVVVSLLLLSLFYFRRIGESEVIVKIGSISFVAMAQLLPALVGGMLWKNGTLRGAFSAIFIGMLVWFYTSMLPSVIRSGWIDTDILQTGLFQLAWLKPEQLLGSNIDTPIGHSLFWSLFINTCVYILMSSLNNNARKDELKHNQEFLNVGLGQSYEAKSLSTSLVSNIALNEKLNKIDVLLAEYLPLTERKNKINLCITRAKLNNNTKINILELAQLKAQATSVLAGIIGMASANNAMKSIELLNDNEQALLSTCYSELLAKANLSPDELLEKVDFYQEKQSLLENHAEQQQHIIQELQCEKEQTSQARQALKSLNEELELRVDDRTKQLTQANTDLTTAMSALKNTQTQLVEAEKMASLGGLVAGVSHEINTPIGIVLTAISSLQSETARITELYHENKITKKNMDHYLHYADEACKISENNIRRAADLVTSFKQVAVDQTHEEQREFLVKDYIEDILLSLRPTLRKTQLSIDLVCDDTLTINSFPGAFSQIISNFIFNSHIHAYEPNQAGKISITVEKSNQTIVFKYSDDGKGVSAEGKQNIFEPFYTTKRGIGGTGLGAHIIYNIVSQQLKGEIVIDESITQGLGFIITIPLHPSIN</sequence>
<feature type="transmembrane region" description="Helical" evidence="10">
    <location>
        <begin position="322"/>
        <end position="343"/>
    </location>
</feature>
<evidence type="ECO:0000256" key="1">
    <source>
        <dbReference type="ARBA" id="ARBA00000085"/>
    </source>
</evidence>
<dbReference type="PROSITE" id="PS50283">
    <property type="entry name" value="NA_SOLUT_SYMP_3"/>
    <property type="match status" value="1"/>
</dbReference>
<dbReference type="Gene3D" id="1.20.1730.10">
    <property type="entry name" value="Sodium/glucose cotransporter"/>
    <property type="match status" value="1"/>
</dbReference>
<evidence type="ECO:0000256" key="3">
    <source>
        <dbReference type="ARBA" id="ARBA00006434"/>
    </source>
</evidence>
<feature type="transmembrane region" description="Helical" evidence="10">
    <location>
        <begin position="157"/>
        <end position="178"/>
    </location>
</feature>
<evidence type="ECO:0000313" key="13">
    <source>
        <dbReference type="Proteomes" id="UP001500021"/>
    </source>
</evidence>
<feature type="transmembrane region" description="Helical" evidence="10">
    <location>
        <begin position="290"/>
        <end position="310"/>
    </location>
</feature>
<evidence type="ECO:0000259" key="11">
    <source>
        <dbReference type="PROSITE" id="PS50109"/>
    </source>
</evidence>
<name>A0ABN1L486_9GAMM</name>
<evidence type="ECO:0000256" key="2">
    <source>
        <dbReference type="ARBA" id="ARBA00004141"/>
    </source>
</evidence>
<keyword evidence="5" id="KW-0597">Phosphoprotein</keyword>
<dbReference type="Gene3D" id="3.30.565.10">
    <property type="entry name" value="Histidine kinase-like ATPase, C-terminal domain"/>
    <property type="match status" value="1"/>
</dbReference>
<dbReference type="PANTHER" id="PTHR43065">
    <property type="entry name" value="SENSOR HISTIDINE KINASE"/>
    <property type="match status" value="1"/>
</dbReference>
<dbReference type="InterPro" id="IPR004358">
    <property type="entry name" value="Sig_transdc_His_kin-like_C"/>
</dbReference>
<keyword evidence="7 10" id="KW-1133">Transmembrane helix</keyword>
<feature type="coiled-coil region" evidence="9">
    <location>
        <begin position="584"/>
        <end position="632"/>
    </location>
</feature>
<gene>
    <name evidence="12" type="ORF">GCM10009111_08110</name>
</gene>
<dbReference type="InterPro" id="IPR001734">
    <property type="entry name" value="Na/solute_symporter"/>
</dbReference>
<evidence type="ECO:0000256" key="4">
    <source>
        <dbReference type="ARBA" id="ARBA00012438"/>
    </source>
</evidence>
<accession>A0ABN1L486</accession>
<dbReference type="CDD" id="cd00082">
    <property type="entry name" value="HisKA"/>
    <property type="match status" value="1"/>
</dbReference>
<dbReference type="InterPro" id="IPR036890">
    <property type="entry name" value="HATPase_C_sf"/>
</dbReference>
<dbReference type="InterPro" id="IPR038377">
    <property type="entry name" value="Na/Glc_symporter_sf"/>
</dbReference>
<proteinExistence type="inferred from homology"/>
<keyword evidence="9" id="KW-0175">Coiled coil</keyword>
<dbReference type="InterPro" id="IPR036097">
    <property type="entry name" value="HisK_dim/P_sf"/>
</dbReference>
<dbReference type="CDD" id="cd00075">
    <property type="entry name" value="HATPase"/>
    <property type="match status" value="1"/>
</dbReference>
<comment type="similarity">
    <text evidence="3">Belongs to the sodium:solute symporter (SSF) (TC 2.A.21) family.</text>
</comment>
<evidence type="ECO:0000256" key="7">
    <source>
        <dbReference type="ARBA" id="ARBA00022989"/>
    </source>
</evidence>
<keyword evidence="6 10" id="KW-0812">Transmembrane</keyword>
<dbReference type="EC" id="2.7.13.3" evidence="4"/>
<evidence type="ECO:0000313" key="12">
    <source>
        <dbReference type="EMBL" id="GAA0813161.1"/>
    </source>
</evidence>
<dbReference type="SUPFAM" id="SSF55874">
    <property type="entry name" value="ATPase domain of HSP90 chaperone/DNA topoisomerase II/histidine kinase"/>
    <property type="match status" value="1"/>
</dbReference>
<evidence type="ECO:0000256" key="6">
    <source>
        <dbReference type="ARBA" id="ARBA00022692"/>
    </source>
</evidence>
<dbReference type="PRINTS" id="PR00344">
    <property type="entry name" value="BCTRLSENSOR"/>
</dbReference>
<evidence type="ECO:0000256" key="9">
    <source>
        <dbReference type="SAM" id="Coils"/>
    </source>
</evidence>
<feature type="transmembrane region" description="Helical" evidence="10">
    <location>
        <begin position="110"/>
        <end position="131"/>
    </location>
</feature>
<comment type="caution">
    <text evidence="12">The sequence shown here is derived from an EMBL/GenBank/DDBJ whole genome shotgun (WGS) entry which is preliminary data.</text>
</comment>
<dbReference type="InterPro" id="IPR003661">
    <property type="entry name" value="HisK_dim/P_dom"/>
</dbReference>
<dbReference type="Gene3D" id="1.10.287.130">
    <property type="match status" value="1"/>
</dbReference>
<feature type="transmembrane region" description="Helical" evidence="10">
    <location>
        <begin position="240"/>
        <end position="260"/>
    </location>
</feature>
<reference evidence="12 13" key="1">
    <citation type="journal article" date="2019" name="Int. J. Syst. Evol. Microbiol.">
        <title>The Global Catalogue of Microorganisms (GCM) 10K type strain sequencing project: providing services to taxonomists for standard genome sequencing and annotation.</title>
        <authorList>
            <consortium name="The Broad Institute Genomics Platform"/>
            <consortium name="The Broad Institute Genome Sequencing Center for Infectious Disease"/>
            <person name="Wu L."/>
            <person name="Ma J."/>
        </authorList>
    </citation>
    <scope>NUCLEOTIDE SEQUENCE [LARGE SCALE GENOMIC DNA]</scope>
    <source>
        <strain evidence="12 13">JCM 15608</strain>
    </source>
</reference>
<dbReference type="Proteomes" id="UP001500021">
    <property type="component" value="Unassembled WGS sequence"/>
</dbReference>
<evidence type="ECO:0000256" key="10">
    <source>
        <dbReference type="SAM" id="Phobius"/>
    </source>
</evidence>
<evidence type="ECO:0000256" key="5">
    <source>
        <dbReference type="ARBA" id="ARBA00022553"/>
    </source>
</evidence>
<dbReference type="InterPro" id="IPR005467">
    <property type="entry name" value="His_kinase_dom"/>
</dbReference>
<dbReference type="InterPro" id="IPR003594">
    <property type="entry name" value="HATPase_dom"/>
</dbReference>
<dbReference type="SUPFAM" id="SSF47384">
    <property type="entry name" value="Homodimeric domain of signal transducing histidine kinase"/>
    <property type="match status" value="1"/>
</dbReference>
<dbReference type="EMBL" id="BAAAFA010000002">
    <property type="protein sequence ID" value="GAA0813161.1"/>
    <property type="molecule type" value="Genomic_DNA"/>
</dbReference>
<feature type="transmembrane region" description="Helical" evidence="10">
    <location>
        <begin position="350"/>
        <end position="372"/>
    </location>
</feature>
<dbReference type="PROSITE" id="PS50109">
    <property type="entry name" value="HIS_KIN"/>
    <property type="match status" value="1"/>
</dbReference>
<feature type="domain" description="Histidine kinase" evidence="11">
    <location>
        <begin position="662"/>
        <end position="893"/>
    </location>
</feature>
<dbReference type="SMART" id="SM00387">
    <property type="entry name" value="HATPase_c"/>
    <property type="match status" value="1"/>
</dbReference>
<protein>
    <recommendedName>
        <fullName evidence="4">histidine kinase</fullName>
        <ecNumber evidence="4">2.7.13.3</ecNumber>
    </recommendedName>
</protein>
<keyword evidence="8 10" id="KW-0472">Membrane</keyword>
<evidence type="ECO:0000256" key="8">
    <source>
        <dbReference type="ARBA" id="ARBA00023136"/>
    </source>
</evidence>
<comment type="subcellular location">
    <subcellularLocation>
        <location evidence="2">Membrane</location>
        <topology evidence="2">Multi-pass membrane protein</topology>
    </subcellularLocation>
</comment>
<dbReference type="Pfam" id="PF02518">
    <property type="entry name" value="HATPase_c"/>
    <property type="match status" value="1"/>
</dbReference>
<comment type="catalytic activity">
    <reaction evidence="1">
        <text>ATP + protein L-histidine = ADP + protein N-phospho-L-histidine.</text>
        <dbReference type="EC" id="2.7.13.3"/>
    </reaction>
</comment>
<organism evidence="12 13">
    <name type="scientific">Colwellia asteriadis</name>
    <dbReference type="NCBI Taxonomy" id="517723"/>
    <lineage>
        <taxon>Bacteria</taxon>
        <taxon>Pseudomonadati</taxon>
        <taxon>Pseudomonadota</taxon>
        <taxon>Gammaproteobacteria</taxon>
        <taxon>Alteromonadales</taxon>
        <taxon>Colwelliaceae</taxon>
        <taxon>Colwellia</taxon>
    </lineage>
</organism>
<feature type="transmembrane region" description="Helical" evidence="10">
    <location>
        <begin position="67"/>
        <end position="89"/>
    </location>
</feature>
<keyword evidence="13" id="KW-1185">Reference proteome</keyword>